<feature type="compositionally biased region" description="Basic and acidic residues" evidence="1">
    <location>
        <begin position="149"/>
        <end position="169"/>
    </location>
</feature>
<accession>A0AAN6JPV1</accession>
<feature type="compositionally biased region" description="Basic residues" evidence="1">
    <location>
        <begin position="582"/>
        <end position="612"/>
    </location>
</feature>
<feature type="compositionally biased region" description="Basic residues" evidence="1">
    <location>
        <begin position="344"/>
        <end position="354"/>
    </location>
</feature>
<feature type="compositionally biased region" description="Basic and acidic residues" evidence="1">
    <location>
        <begin position="176"/>
        <end position="199"/>
    </location>
</feature>
<feature type="compositionally biased region" description="Pro residues" evidence="1">
    <location>
        <begin position="1"/>
        <end position="11"/>
    </location>
</feature>
<evidence type="ECO:0000259" key="2">
    <source>
        <dbReference type="Pfam" id="PF12572"/>
    </source>
</evidence>
<proteinExistence type="predicted"/>
<feature type="compositionally biased region" description="Basic residues" evidence="1">
    <location>
        <begin position="314"/>
        <end position="326"/>
    </location>
</feature>
<feature type="compositionally biased region" description="Low complexity" evidence="1">
    <location>
        <begin position="80"/>
        <end position="89"/>
    </location>
</feature>
<feature type="compositionally biased region" description="Basic and acidic residues" evidence="1">
    <location>
        <begin position="297"/>
        <end position="313"/>
    </location>
</feature>
<dbReference type="PANTHER" id="PTHR46370">
    <property type="entry name" value="GPALPP MOTIFS-CONTAINING PROTEIN 1"/>
    <property type="match status" value="1"/>
</dbReference>
<evidence type="ECO:0000313" key="3">
    <source>
        <dbReference type="EMBL" id="KAK0544984.1"/>
    </source>
</evidence>
<dbReference type="AlphaFoldDB" id="A0AAN6JPV1"/>
<gene>
    <name evidence="3" type="ORF">OC846_005844</name>
</gene>
<organism evidence="3 4">
    <name type="scientific">Tilletia horrida</name>
    <dbReference type="NCBI Taxonomy" id="155126"/>
    <lineage>
        <taxon>Eukaryota</taxon>
        <taxon>Fungi</taxon>
        <taxon>Dikarya</taxon>
        <taxon>Basidiomycota</taxon>
        <taxon>Ustilaginomycotina</taxon>
        <taxon>Exobasidiomycetes</taxon>
        <taxon>Tilletiales</taxon>
        <taxon>Tilletiaceae</taxon>
        <taxon>Tilletia</taxon>
    </lineage>
</organism>
<comment type="caution">
    <text evidence="3">The sequence shown here is derived from an EMBL/GenBank/DDBJ whole genome shotgun (WGS) entry which is preliminary data.</text>
</comment>
<feature type="compositionally biased region" description="Basic and acidic residues" evidence="1">
    <location>
        <begin position="215"/>
        <end position="246"/>
    </location>
</feature>
<dbReference type="EMBL" id="JAPDMZ010000252">
    <property type="protein sequence ID" value="KAK0544984.1"/>
    <property type="molecule type" value="Genomic_DNA"/>
</dbReference>
<evidence type="ECO:0000256" key="1">
    <source>
        <dbReference type="SAM" id="MobiDB-lite"/>
    </source>
</evidence>
<feature type="compositionally biased region" description="Basic residues" evidence="1">
    <location>
        <begin position="623"/>
        <end position="633"/>
    </location>
</feature>
<dbReference type="Pfam" id="PF12572">
    <property type="entry name" value="DUF3752"/>
    <property type="match status" value="1"/>
</dbReference>
<dbReference type="Proteomes" id="UP001176517">
    <property type="component" value="Unassembled WGS sequence"/>
</dbReference>
<name>A0AAN6JPV1_9BASI</name>
<feature type="region of interest" description="Disordered" evidence="1">
    <location>
        <begin position="118"/>
        <end position="375"/>
    </location>
</feature>
<feature type="domain" description="DUF3752" evidence="2">
    <location>
        <begin position="99"/>
        <end position="228"/>
    </location>
</feature>
<dbReference type="PANTHER" id="PTHR46370:SF1">
    <property type="entry name" value="GPALPP MOTIFS-CONTAINING PROTEIN 1"/>
    <property type="match status" value="1"/>
</dbReference>
<feature type="region of interest" description="Disordered" evidence="1">
    <location>
        <begin position="1"/>
        <end position="99"/>
    </location>
</feature>
<dbReference type="InterPro" id="IPR046331">
    <property type="entry name" value="GPAM1-like"/>
</dbReference>
<evidence type="ECO:0000313" key="4">
    <source>
        <dbReference type="Proteomes" id="UP001176517"/>
    </source>
</evidence>
<feature type="region of interest" description="Disordered" evidence="1">
    <location>
        <begin position="530"/>
        <end position="633"/>
    </location>
</feature>
<dbReference type="InterPro" id="IPR022226">
    <property type="entry name" value="DUF3752"/>
</dbReference>
<reference evidence="3" key="1">
    <citation type="journal article" date="2023" name="PhytoFront">
        <title>Draft Genome Resources of Seven Strains of Tilletia horrida, Causal Agent of Kernel Smut of Rice.</title>
        <authorList>
            <person name="Khanal S."/>
            <person name="Antony Babu S."/>
            <person name="Zhou X.G."/>
        </authorList>
    </citation>
    <scope>NUCLEOTIDE SEQUENCE</scope>
    <source>
        <strain evidence="3">TX6</strain>
    </source>
</reference>
<feature type="compositionally biased region" description="Basic and acidic residues" evidence="1">
    <location>
        <begin position="67"/>
        <end position="79"/>
    </location>
</feature>
<feature type="compositionally biased region" description="Acidic residues" evidence="1">
    <location>
        <begin position="530"/>
        <end position="543"/>
    </location>
</feature>
<keyword evidence="4" id="KW-1185">Reference proteome</keyword>
<protein>
    <recommendedName>
        <fullName evidence="2">DUF3752 domain-containing protein</fullName>
    </recommendedName>
</protein>
<sequence length="633" mass="72083">MAPSSPEPGPSAGPSSSKTTLGPALPPGFAERNQTIVDDDEDDYQIGPAPPPAGEPVQELGDGARAFLEREERLRRAEADAQAAKETAASSRPDWMLVPPTASSLSTILSDPKRALKSRGFQQNTRVQARGSLPTGPDPEGMSAWTETPEQRAQRLKDEVEGRRPRLDQEVVAQDEILRAEAQRQKDAEISARIKDIDPTRTTSLLDLHRQKRAKEHEDESRSSSKRSDKSREKDRDSSDRKYHDSRSRRHRDSDDEDRSSSGRHRSSRHRDDKGRSDDEEDEEERRERRRRKERRRERERDHRDSGTKDRHSSSSRRHSHSRRSRSPTPSASETDSEYERERRERKRRKKEKKRKLEEEAEAQKQAGPTGMSKTMIWDREKVMGVGSKVMDERGKAQAIRDAIGLRDRFAGGSGSRFIKPPRPHPPGVCIAPTYLMPETYELVSRDNTSDSWLWLKPGNKFSRITVYNEMTTEEEHTKEVEELTQHNKTLSWILTDELGASKTTFVPVEKPNSDEPLGVHMLEFRVGSEDDAEKDGEADDDAEAKTEAPSPRPQKPSTASGMGTPYWTSDMLGSLNDPKVRKARKEAHQKLVKPPKPTFKRSVREGVHRRRPESGLNWLNRMLRKPPKSKPK</sequence>